<dbReference type="Proteomes" id="UP001385499">
    <property type="component" value="Unassembled WGS sequence"/>
</dbReference>
<sequence length="198" mass="22178">MAVQNNHPDSCATPRKPKLNQYFLGRMLRRCIKNKEGVTAIEFAAVGLPFFMLVLGIMELGLAFFVNRVLDNATLESARLIRTGQAQHSNFNAVDFKKDVCARLTAVFCSPVRLIVDVRKYDSFTGITTPPDLLNDKGEPNDENDFSIGEGNDIIVVRTLYRWPMFTSFLHSNPGDTGDGDRLIYSTAVFRNEPFPSP</sequence>
<feature type="transmembrane region" description="Helical" evidence="1">
    <location>
        <begin position="43"/>
        <end position="66"/>
    </location>
</feature>
<keyword evidence="1" id="KW-0472">Membrane</keyword>
<dbReference type="EMBL" id="JBAKIA010000016">
    <property type="protein sequence ID" value="MEJ8476204.1"/>
    <property type="molecule type" value="Genomic_DNA"/>
</dbReference>
<keyword evidence="4" id="KW-1185">Reference proteome</keyword>
<evidence type="ECO:0000256" key="1">
    <source>
        <dbReference type="SAM" id="Phobius"/>
    </source>
</evidence>
<evidence type="ECO:0000313" key="3">
    <source>
        <dbReference type="EMBL" id="MEJ8476204.1"/>
    </source>
</evidence>
<comment type="caution">
    <text evidence="3">The sequence shown here is derived from an EMBL/GenBank/DDBJ whole genome shotgun (WGS) entry which is preliminary data.</text>
</comment>
<evidence type="ECO:0000259" key="2">
    <source>
        <dbReference type="Pfam" id="PF07811"/>
    </source>
</evidence>
<dbReference type="InterPro" id="IPR012495">
    <property type="entry name" value="TadE-like_dom"/>
</dbReference>
<dbReference type="Pfam" id="PF07811">
    <property type="entry name" value="TadE"/>
    <property type="match status" value="1"/>
</dbReference>
<keyword evidence="1" id="KW-1133">Transmembrane helix</keyword>
<accession>A0ABU8TPW9</accession>
<protein>
    <submittedName>
        <fullName evidence="3">TadE/TadG family type IV pilus assembly protein</fullName>
    </submittedName>
</protein>
<evidence type="ECO:0000313" key="4">
    <source>
        <dbReference type="Proteomes" id="UP001385499"/>
    </source>
</evidence>
<proteinExistence type="predicted"/>
<name>A0ABU8TPW9_9HYPH</name>
<gene>
    <name evidence="3" type="ORF">V6575_19100</name>
</gene>
<keyword evidence="1" id="KW-0812">Transmembrane</keyword>
<reference evidence="3 4" key="1">
    <citation type="submission" date="2024-02" db="EMBL/GenBank/DDBJ databases">
        <title>Roseibium algae sp. nov., isolated from marine alga (Grateloupia sp.), showing potential in myo-inositol conversion.</title>
        <authorList>
            <person name="Wang Y."/>
        </authorList>
    </citation>
    <scope>NUCLEOTIDE SEQUENCE [LARGE SCALE GENOMIC DNA]</scope>
    <source>
        <strain evidence="3 4">H3510</strain>
    </source>
</reference>
<feature type="domain" description="TadE-like" evidence="2">
    <location>
        <begin position="37"/>
        <end position="79"/>
    </location>
</feature>
<dbReference type="RefSeq" id="WP_340276610.1">
    <property type="nucleotide sequence ID" value="NZ_JBAKIA010000016.1"/>
</dbReference>
<organism evidence="3 4">
    <name type="scientific">Roseibium algae</name>
    <dbReference type="NCBI Taxonomy" id="3123038"/>
    <lineage>
        <taxon>Bacteria</taxon>
        <taxon>Pseudomonadati</taxon>
        <taxon>Pseudomonadota</taxon>
        <taxon>Alphaproteobacteria</taxon>
        <taxon>Hyphomicrobiales</taxon>
        <taxon>Stappiaceae</taxon>
        <taxon>Roseibium</taxon>
    </lineage>
</organism>